<evidence type="ECO:0000256" key="1">
    <source>
        <dbReference type="SAM" id="MobiDB-lite"/>
    </source>
</evidence>
<evidence type="ECO:0000256" key="2">
    <source>
        <dbReference type="SAM" id="SignalP"/>
    </source>
</evidence>
<name>A0A9Q8Z272_CURCL</name>
<dbReference type="Proteomes" id="UP001056012">
    <property type="component" value="Chromosome 1"/>
</dbReference>
<feature type="signal peptide" evidence="2">
    <location>
        <begin position="1"/>
        <end position="20"/>
    </location>
</feature>
<proteinExistence type="predicted"/>
<dbReference type="AlphaFoldDB" id="A0A9Q8Z272"/>
<dbReference type="OrthoDB" id="3886018at2759"/>
<organism evidence="3 4">
    <name type="scientific">Curvularia clavata</name>
    <dbReference type="NCBI Taxonomy" id="95742"/>
    <lineage>
        <taxon>Eukaryota</taxon>
        <taxon>Fungi</taxon>
        <taxon>Dikarya</taxon>
        <taxon>Ascomycota</taxon>
        <taxon>Pezizomycotina</taxon>
        <taxon>Dothideomycetes</taxon>
        <taxon>Pleosporomycetidae</taxon>
        <taxon>Pleosporales</taxon>
        <taxon>Pleosporineae</taxon>
        <taxon>Pleosporaceae</taxon>
        <taxon>Curvularia</taxon>
    </lineage>
</organism>
<reference evidence="3" key="1">
    <citation type="submission" date="2021-12" db="EMBL/GenBank/DDBJ databases">
        <title>Curvularia clavata genome.</title>
        <authorList>
            <person name="Cao Y."/>
        </authorList>
    </citation>
    <scope>NUCLEOTIDE SEQUENCE</scope>
    <source>
        <strain evidence="3">Yc1106</strain>
    </source>
</reference>
<accession>A0A9Q8Z272</accession>
<feature type="chain" id="PRO_5040120525" evidence="2">
    <location>
        <begin position="21"/>
        <end position="373"/>
    </location>
</feature>
<evidence type="ECO:0000313" key="4">
    <source>
        <dbReference type="Proteomes" id="UP001056012"/>
    </source>
</evidence>
<keyword evidence="4" id="KW-1185">Reference proteome</keyword>
<dbReference type="VEuPathDB" id="FungiDB:yc1106_01883"/>
<sequence length="373" mass="41800">MLRITTALLWLSVALSFAYSKAIPSAESPQLDLLISRQNGQLPREVCWSTCELSSGCGGGFCSIGSLLARSDPVSSVAANVSIEHLDVDENPLHRRTFRYSSDQRDPPTRKRPTKGQSKSYVVPILNQEGPRDTYFGPLLSLFHDRGLSSADERAVSVQREFGSEQFQIGTNALMGCTIVILVSKTHVWMSHLWEAYSNGGDDSNSNRAFDERVVDFIKGRTVTNPAASPIMQNEPWRLEDPKKKNDFKVYIPPSTPGIDPNVFKSERGSQVSLYIMAPTIREATSNDFPLRYPNHVASIKNAIKEQLGGKKPSTYEYKYVTLDPDNVPADEKKMYETTRGTALFQYDPDSDGRGKRAWRLWLEDTFFTVDLS</sequence>
<evidence type="ECO:0000313" key="3">
    <source>
        <dbReference type="EMBL" id="USP74609.1"/>
    </source>
</evidence>
<feature type="region of interest" description="Disordered" evidence="1">
    <location>
        <begin position="97"/>
        <end position="119"/>
    </location>
</feature>
<keyword evidence="2" id="KW-0732">Signal</keyword>
<dbReference type="EMBL" id="CP089274">
    <property type="protein sequence ID" value="USP74609.1"/>
    <property type="molecule type" value="Genomic_DNA"/>
</dbReference>
<gene>
    <name evidence="3" type="ORF">yc1106_01883</name>
</gene>
<protein>
    <submittedName>
        <fullName evidence="3">Uncharacterized protein</fullName>
    </submittedName>
</protein>